<dbReference type="Proteomes" id="UP001140560">
    <property type="component" value="Unassembled WGS sequence"/>
</dbReference>
<dbReference type="EMBL" id="JAPEUY010000016">
    <property type="protein sequence ID" value="KAJ4364951.1"/>
    <property type="molecule type" value="Genomic_DNA"/>
</dbReference>
<dbReference type="PANTHER" id="PTHR47064">
    <property type="entry name" value="PUTATIVE (AFU_ORTHOLOGUE AFUA_1G08990)-RELATED"/>
    <property type="match status" value="1"/>
</dbReference>
<feature type="domain" description="SMP-30/Gluconolactonase/LRE-like region" evidence="1">
    <location>
        <begin position="144"/>
        <end position="254"/>
    </location>
</feature>
<protein>
    <recommendedName>
        <fullName evidence="1">SMP-30/Gluconolactonase/LRE-like region domain-containing protein</fullName>
    </recommendedName>
</protein>
<dbReference type="InterPro" id="IPR052988">
    <property type="entry name" value="Oryzine_lactonohydrolase"/>
</dbReference>
<comment type="caution">
    <text evidence="2">The sequence shown here is derived from an EMBL/GenBank/DDBJ whole genome shotgun (WGS) entry which is preliminary data.</text>
</comment>
<dbReference type="InterPro" id="IPR011042">
    <property type="entry name" value="6-blade_b-propeller_TolB-like"/>
</dbReference>
<dbReference type="SUPFAM" id="SSF63829">
    <property type="entry name" value="Calcium-dependent phosphotriesterase"/>
    <property type="match status" value="1"/>
</dbReference>
<gene>
    <name evidence="2" type="ORF">N0V83_008567</name>
</gene>
<evidence type="ECO:0000259" key="1">
    <source>
        <dbReference type="Pfam" id="PF08450"/>
    </source>
</evidence>
<name>A0A9W9CI31_9PLEO</name>
<proteinExistence type="predicted"/>
<accession>A0A9W9CI31</accession>
<dbReference type="PANTHER" id="PTHR47064:SF2">
    <property type="entry name" value="SMP-30_GLUCONOLACTONASE_LRE-LIKE REGION DOMAIN-CONTAINING PROTEIN-RELATED"/>
    <property type="match status" value="1"/>
</dbReference>
<keyword evidence="3" id="KW-1185">Reference proteome</keyword>
<organism evidence="2 3">
    <name type="scientific">Neocucurbitaria cava</name>
    <dbReference type="NCBI Taxonomy" id="798079"/>
    <lineage>
        <taxon>Eukaryota</taxon>
        <taxon>Fungi</taxon>
        <taxon>Dikarya</taxon>
        <taxon>Ascomycota</taxon>
        <taxon>Pezizomycotina</taxon>
        <taxon>Dothideomycetes</taxon>
        <taxon>Pleosporomycetidae</taxon>
        <taxon>Pleosporales</taxon>
        <taxon>Pleosporineae</taxon>
        <taxon>Cucurbitariaceae</taxon>
        <taxon>Neocucurbitaria</taxon>
    </lineage>
</organism>
<reference evidence="2" key="1">
    <citation type="submission" date="2022-10" db="EMBL/GenBank/DDBJ databases">
        <title>Tapping the CABI collections for fungal endophytes: first genome assemblies for Collariella, Neodidymelliopsis, Ascochyta clinopodiicola, Didymella pomorum, Didymosphaeria variabile, Neocosmospora piperis and Neocucurbitaria cava.</title>
        <authorList>
            <person name="Hill R."/>
        </authorList>
    </citation>
    <scope>NUCLEOTIDE SEQUENCE</scope>
    <source>
        <strain evidence="2">IMI 356814</strain>
    </source>
</reference>
<evidence type="ECO:0000313" key="3">
    <source>
        <dbReference type="Proteomes" id="UP001140560"/>
    </source>
</evidence>
<dbReference type="OrthoDB" id="423498at2759"/>
<dbReference type="Gene3D" id="2.120.10.30">
    <property type="entry name" value="TolB, C-terminal domain"/>
    <property type="match status" value="1"/>
</dbReference>
<sequence length="291" mass="33079">MLPTLTECLAYPHQNLVSKRYGYFEESPSDSLIQGDAGLIVFDERFRSLMGTEPSFELIAEDATKPFAHEAGVYMPNTGDIFITSNHIRRDGKKHVQISKVTRINTAIAESDGIEDHRYEVERICTEPEILMANGGVNYKDGVLFCEQGSLTEPGGLTYMRATADPRTGNYTTRTLLSNYYGRWFNSVNDVIVAKNSNIWFTDPPYGYEQGIRPVPQLPAQTYCFDPVKGAVRAVDDSLKKPNGLCFSPDQKTLASVYLRFRHCDKKREPLLDQQKAIRIRRLWNPRRNQV</sequence>
<evidence type="ECO:0000313" key="2">
    <source>
        <dbReference type="EMBL" id="KAJ4364951.1"/>
    </source>
</evidence>
<dbReference type="InterPro" id="IPR013658">
    <property type="entry name" value="SGL"/>
</dbReference>
<dbReference type="Pfam" id="PF08450">
    <property type="entry name" value="SGL"/>
    <property type="match status" value="1"/>
</dbReference>
<dbReference type="AlphaFoldDB" id="A0A9W9CI31"/>